<dbReference type="Pfam" id="PF00271">
    <property type="entry name" value="Helicase_C"/>
    <property type="match status" value="1"/>
</dbReference>
<dbReference type="OrthoDB" id="10253254at2759"/>
<dbReference type="SMART" id="SM00847">
    <property type="entry name" value="HA2"/>
    <property type="match status" value="1"/>
</dbReference>
<proteinExistence type="predicted"/>
<keyword evidence="7" id="KW-0508">mRNA splicing</keyword>
<dbReference type="PANTHER" id="PTHR18934:SF109">
    <property type="entry name" value="ATP-DEPENDENT RNA HELICASE DHX15 HOMOLOG"/>
    <property type="match status" value="1"/>
</dbReference>
<keyword evidence="2" id="KW-0507">mRNA processing</keyword>
<dbReference type="FunFam" id="3.40.50.300:FF:000615">
    <property type="entry name" value="pre-mRNA-splicing factor ATP-dependent RNA helicase DEAH7"/>
    <property type="match status" value="1"/>
</dbReference>
<evidence type="ECO:0000313" key="12">
    <source>
        <dbReference type="Proteomes" id="UP000623687"/>
    </source>
</evidence>
<dbReference type="InterPro" id="IPR011545">
    <property type="entry name" value="DEAD/DEAH_box_helicase_dom"/>
</dbReference>
<dbReference type="EC" id="3.6.4.13" evidence="1"/>
<dbReference type="GO" id="GO:0008380">
    <property type="term" value="P:RNA splicing"/>
    <property type="evidence" value="ECO:0007669"/>
    <property type="project" value="UniProtKB-KW"/>
</dbReference>
<keyword evidence="5 11" id="KW-0347">Helicase</keyword>
<dbReference type="Pfam" id="PF00270">
    <property type="entry name" value="DEAD"/>
    <property type="match status" value="1"/>
</dbReference>
<gene>
    <name evidence="11" type="primary">PRP43_3</name>
    <name evidence="11" type="ORF">PC9H_006431</name>
</gene>
<dbReference type="Proteomes" id="UP000623687">
    <property type="component" value="Unassembled WGS sequence"/>
</dbReference>
<dbReference type="InterPro" id="IPR001650">
    <property type="entry name" value="Helicase_C-like"/>
</dbReference>
<organism evidence="11 12">
    <name type="scientific">Pleurotus ostreatus</name>
    <name type="common">Oyster mushroom</name>
    <name type="synonym">White-rot fungus</name>
    <dbReference type="NCBI Taxonomy" id="5322"/>
    <lineage>
        <taxon>Eukaryota</taxon>
        <taxon>Fungi</taxon>
        <taxon>Dikarya</taxon>
        <taxon>Basidiomycota</taxon>
        <taxon>Agaricomycotina</taxon>
        <taxon>Agaricomycetes</taxon>
        <taxon>Agaricomycetidae</taxon>
        <taxon>Agaricales</taxon>
        <taxon>Pleurotineae</taxon>
        <taxon>Pleurotaceae</taxon>
        <taxon>Pleurotus</taxon>
    </lineage>
</organism>
<dbReference type="GO" id="GO:0016787">
    <property type="term" value="F:hydrolase activity"/>
    <property type="evidence" value="ECO:0007669"/>
    <property type="project" value="UniProtKB-KW"/>
</dbReference>
<dbReference type="InterPro" id="IPR011709">
    <property type="entry name" value="DEAD-box_helicase_OB_fold"/>
</dbReference>
<dbReference type="PANTHER" id="PTHR18934">
    <property type="entry name" value="ATP-DEPENDENT RNA HELICASE"/>
    <property type="match status" value="1"/>
</dbReference>
<evidence type="ECO:0000256" key="7">
    <source>
        <dbReference type="ARBA" id="ARBA00023187"/>
    </source>
</evidence>
<evidence type="ECO:0000256" key="8">
    <source>
        <dbReference type="ARBA" id="ARBA00047984"/>
    </source>
</evidence>
<protein>
    <recommendedName>
        <fullName evidence="1">RNA helicase</fullName>
        <ecNumber evidence="1">3.6.4.13</ecNumber>
    </recommendedName>
</protein>
<evidence type="ECO:0000256" key="5">
    <source>
        <dbReference type="ARBA" id="ARBA00022806"/>
    </source>
</evidence>
<dbReference type="GeneID" id="59376249"/>
<dbReference type="GO" id="GO:0006397">
    <property type="term" value="P:mRNA processing"/>
    <property type="evidence" value="ECO:0007669"/>
    <property type="project" value="UniProtKB-KW"/>
</dbReference>
<accession>A0A8H6ZWN6</accession>
<dbReference type="VEuPathDB" id="FungiDB:PC9H_006431"/>
<dbReference type="InterPro" id="IPR002464">
    <property type="entry name" value="DNA/RNA_helicase_DEAH_CS"/>
</dbReference>
<evidence type="ECO:0000256" key="6">
    <source>
        <dbReference type="ARBA" id="ARBA00022840"/>
    </source>
</evidence>
<name>A0A8H6ZWN6_PLEOS</name>
<dbReference type="InterPro" id="IPR014001">
    <property type="entry name" value="Helicase_ATP-bd"/>
</dbReference>
<dbReference type="GO" id="GO:0005681">
    <property type="term" value="C:spliceosomal complex"/>
    <property type="evidence" value="ECO:0007669"/>
    <property type="project" value="TreeGrafter"/>
</dbReference>
<evidence type="ECO:0000256" key="2">
    <source>
        <dbReference type="ARBA" id="ARBA00022664"/>
    </source>
</evidence>
<evidence type="ECO:0000313" key="11">
    <source>
        <dbReference type="EMBL" id="KAF7430720.1"/>
    </source>
</evidence>
<dbReference type="InterPro" id="IPR048333">
    <property type="entry name" value="HA2_WH"/>
</dbReference>
<dbReference type="EMBL" id="JACETU010000004">
    <property type="protein sequence ID" value="KAF7430720.1"/>
    <property type="molecule type" value="Genomic_DNA"/>
</dbReference>
<dbReference type="Pfam" id="PF04408">
    <property type="entry name" value="WHD_HA2"/>
    <property type="match status" value="1"/>
</dbReference>
<sequence length="880" mass="99066">MIIERALQVQAQTSKLCATHSIVQIPTPSVDNHNGRELKFIILIDYTPATWLSASESKWRTGSESTRTLWNLYLLPLTPNVWQEHDLNPFTSPPTHHTARYKELLASRKELPIYARMDDFFTVFHENQIVILAGEAGSGKTTQIPQFVAYSDLAHSRGKMIACTQPRRIAATSSAQRVAEEMDVELGHQVGYSIRFENKTTQGTFLKYMTDGMLLREAMNDPNLRKYSTIILDEVHERTLATDMLMGLLKSVAKRRAELKIIVMSATISAHKFQKYFSLGSDTEVPPVFKVPGRTHPVEIVYTQDLMKEPEHYVDAAIRTVVAIHRAEHPGDILLFLTGEEEIEMACSKIRHKVKCLIDLYPSSVGPIVCTPLYSSLEPIQQQRAFDPAPPARGPNHPPGRKVVVATNIAETSLTIDGIVYVVDPGFSKQKMYNPRTRGESLLVQPISKASAQQRAGRTGRTQPGKCFRLYTEEYFMSLEEQTCPEILRSNLSGMVLQLVKLGIQVKDLARFDYVDTPTPETLMRGIESLTFLKALDEDENLTPLGSMIGEFPLDPQLASLLVASPQFKCSEEILTITSMLSVPRIWVRPVDQKKEADQAKALFTVRGSDHLTLLNVYNQYVQNKSVEDWPETNFVSGRALVEAEKVRAQLQQLMGRFELELISITDKNKSYQSGGGYVTVKENHFAKLHPSYGGPELPEWVLFNEFIITGRSFLRTVSAVSPEWLLEIAPSYFNLRTFPDGKTRRALENLIEQKTAGSSNNFRSLYTMEDAVANLTGASAYTLEDAVAGFSRMAPRALAISRAREMNRARRMELEKRIQQIRHRKATRAASSRSINPVSLYTMEDAIANVTGTSAYTIEDAVSRFTQMTLDDYSLLFHR</sequence>
<dbReference type="RefSeq" id="XP_036631998.1">
    <property type="nucleotide sequence ID" value="XM_036775979.1"/>
</dbReference>
<dbReference type="Gene3D" id="1.20.120.1080">
    <property type="match status" value="1"/>
</dbReference>
<dbReference type="PROSITE" id="PS51194">
    <property type="entry name" value="HELICASE_CTER"/>
    <property type="match status" value="1"/>
</dbReference>
<evidence type="ECO:0000256" key="4">
    <source>
        <dbReference type="ARBA" id="ARBA00022801"/>
    </source>
</evidence>
<dbReference type="Pfam" id="PF21010">
    <property type="entry name" value="HA2_C"/>
    <property type="match status" value="1"/>
</dbReference>
<dbReference type="PROSITE" id="PS00690">
    <property type="entry name" value="DEAH_ATP_HELICASE"/>
    <property type="match status" value="1"/>
</dbReference>
<keyword evidence="4" id="KW-0378">Hydrolase</keyword>
<dbReference type="GO" id="GO:0003724">
    <property type="term" value="F:RNA helicase activity"/>
    <property type="evidence" value="ECO:0007669"/>
    <property type="project" value="UniProtKB-EC"/>
</dbReference>
<dbReference type="SMART" id="SM00487">
    <property type="entry name" value="DEXDc"/>
    <property type="match status" value="1"/>
</dbReference>
<dbReference type="SMART" id="SM00490">
    <property type="entry name" value="HELICc"/>
    <property type="match status" value="1"/>
</dbReference>
<comment type="caution">
    <text evidence="11">The sequence shown here is derived from an EMBL/GenBank/DDBJ whole genome shotgun (WGS) entry which is preliminary data.</text>
</comment>
<dbReference type="GO" id="GO:0003723">
    <property type="term" value="F:RNA binding"/>
    <property type="evidence" value="ECO:0007669"/>
    <property type="project" value="TreeGrafter"/>
</dbReference>
<comment type="catalytic activity">
    <reaction evidence="8">
        <text>ATP + H2O = ADP + phosphate + H(+)</text>
        <dbReference type="Rhea" id="RHEA:13065"/>
        <dbReference type="ChEBI" id="CHEBI:15377"/>
        <dbReference type="ChEBI" id="CHEBI:15378"/>
        <dbReference type="ChEBI" id="CHEBI:30616"/>
        <dbReference type="ChEBI" id="CHEBI:43474"/>
        <dbReference type="ChEBI" id="CHEBI:456216"/>
        <dbReference type="EC" id="3.6.4.13"/>
    </reaction>
</comment>
<dbReference type="GO" id="GO:0005524">
    <property type="term" value="F:ATP binding"/>
    <property type="evidence" value="ECO:0007669"/>
    <property type="project" value="UniProtKB-KW"/>
</dbReference>
<dbReference type="AlphaFoldDB" id="A0A8H6ZWN6"/>
<dbReference type="SUPFAM" id="SSF52540">
    <property type="entry name" value="P-loop containing nucleoside triphosphate hydrolases"/>
    <property type="match status" value="1"/>
</dbReference>
<dbReference type="FunFam" id="3.40.50.300:FF:000007">
    <property type="entry name" value="Pre-mRNA-splicing factor ATP-dependent RNA helicase"/>
    <property type="match status" value="1"/>
</dbReference>
<evidence type="ECO:0000256" key="1">
    <source>
        <dbReference type="ARBA" id="ARBA00012552"/>
    </source>
</evidence>
<evidence type="ECO:0000256" key="3">
    <source>
        <dbReference type="ARBA" id="ARBA00022741"/>
    </source>
</evidence>
<evidence type="ECO:0000259" key="10">
    <source>
        <dbReference type="PROSITE" id="PS51194"/>
    </source>
</evidence>
<dbReference type="InterPro" id="IPR007502">
    <property type="entry name" value="Helicase-assoc_dom"/>
</dbReference>
<dbReference type="InterPro" id="IPR027417">
    <property type="entry name" value="P-loop_NTPase"/>
</dbReference>
<feature type="domain" description="Helicase ATP-binding" evidence="9">
    <location>
        <begin position="121"/>
        <end position="286"/>
    </location>
</feature>
<dbReference type="Pfam" id="PF07717">
    <property type="entry name" value="OB_NTP_bind"/>
    <property type="match status" value="1"/>
</dbReference>
<reference evidence="11" key="1">
    <citation type="submission" date="2019-07" db="EMBL/GenBank/DDBJ databases">
        <authorList>
            <person name="Palmer J.M."/>
        </authorList>
    </citation>
    <scope>NUCLEOTIDE SEQUENCE</scope>
    <source>
        <strain evidence="11">PC9</strain>
    </source>
</reference>
<evidence type="ECO:0000259" key="9">
    <source>
        <dbReference type="PROSITE" id="PS51192"/>
    </source>
</evidence>
<dbReference type="PROSITE" id="PS51192">
    <property type="entry name" value="HELICASE_ATP_BIND_1"/>
    <property type="match status" value="1"/>
</dbReference>
<keyword evidence="3" id="KW-0547">Nucleotide-binding</keyword>
<feature type="domain" description="Helicase C-terminal" evidence="10">
    <location>
        <begin position="317"/>
        <end position="503"/>
    </location>
</feature>
<keyword evidence="12" id="KW-1185">Reference proteome</keyword>
<dbReference type="CDD" id="cd18791">
    <property type="entry name" value="SF2_C_RHA"/>
    <property type="match status" value="1"/>
</dbReference>
<dbReference type="Gene3D" id="3.40.50.300">
    <property type="entry name" value="P-loop containing nucleotide triphosphate hydrolases"/>
    <property type="match status" value="2"/>
</dbReference>
<keyword evidence="6" id="KW-0067">ATP-binding</keyword>